<gene>
    <name evidence="3" type="ORF">OTU49_005599</name>
</gene>
<evidence type="ECO:0000256" key="1">
    <source>
        <dbReference type="SAM" id="MobiDB-lite"/>
    </source>
</evidence>
<sequence>MEKVAETLTEGDSKKVKSPSSYLTTSTPRSGGVPWVAAFVVFSLSWCFLGWRHLDLEWRVGRLEGELEARLQHKLQQLGLHVAPPPPTHNRVARDVSAEGCMCPP</sequence>
<dbReference type="EMBL" id="JARKIK010000048">
    <property type="protein sequence ID" value="KAK8735277.1"/>
    <property type="molecule type" value="Genomic_DNA"/>
</dbReference>
<feature type="compositionally biased region" description="Basic and acidic residues" evidence="1">
    <location>
        <begin position="1"/>
        <end position="15"/>
    </location>
</feature>
<feature type="non-terminal residue" evidence="3">
    <location>
        <position position="105"/>
    </location>
</feature>
<evidence type="ECO:0000313" key="4">
    <source>
        <dbReference type="Proteomes" id="UP001445076"/>
    </source>
</evidence>
<dbReference type="AlphaFoldDB" id="A0AAW0WUG5"/>
<keyword evidence="2" id="KW-1133">Transmembrane helix</keyword>
<evidence type="ECO:0000256" key="2">
    <source>
        <dbReference type="SAM" id="Phobius"/>
    </source>
</evidence>
<proteinExistence type="predicted"/>
<feature type="region of interest" description="Disordered" evidence="1">
    <location>
        <begin position="1"/>
        <end position="30"/>
    </location>
</feature>
<keyword evidence="2" id="KW-0812">Transmembrane</keyword>
<dbReference type="Proteomes" id="UP001445076">
    <property type="component" value="Unassembled WGS sequence"/>
</dbReference>
<feature type="compositionally biased region" description="Polar residues" evidence="1">
    <location>
        <begin position="18"/>
        <end position="29"/>
    </location>
</feature>
<organism evidence="3 4">
    <name type="scientific">Cherax quadricarinatus</name>
    <name type="common">Australian red claw crayfish</name>
    <dbReference type="NCBI Taxonomy" id="27406"/>
    <lineage>
        <taxon>Eukaryota</taxon>
        <taxon>Metazoa</taxon>
        <taxon>Ecdysozoa</taxon>
        <taxon>Arthropoda</taxon>
        <taxon>Crustacea</taxon>
        <taxon>Multicrustacea</taxon>
        <taxon>Malacostraca</taxon>
        <taxon>Eumalacostraca</taxon>
        <taxon>Eucarida</taxon>
        <taxon>Decapoda</taxon>
        <taxon>Pleocyemata</taxon>
        <taxon>Astacidea</taxon>
        <taxon>Parastacoidea</taxon>
        <taxon>Parastacidae</taxon>
        <taxon>Cherax</taxon>
    </lineage>
</organism>
<evidence type="ECO:0000313" key="3">
    <source>
        <dbReference type="EMBL" id="KAK8735277.1"/>
    </source>
</evidence>
<reference evidence="3 4" key="1">
    <citation type="journal article" date="2024" name="BMC Genomics">
        <title>Genome assembly of redclaw crayfish (Cherax quadricarinatus) provides insights into its immune adaptation and hypoxia tolerance.</title>
        <authorList>
            <person name="Liu Z."/>
            <person name="Zheng J."/>
            <person name="Li H."/>
            <person name="Fang K."/>
            <person name="Wang S."/>
            <person name="He J."/>
            <person name="Zhou D."/>
            <person name="Weng S."/>
            <person name="Chi M."/>
            <person name="Gu Z."/>
            <person name="He J."/>
            <person name="Li F."/>
            <person name="Wang M."/>
        </authorList>
    </citation>
    <scope>NUCLEOTIDE SEQUENCE [LARGE SCALE GENOMIC DNA]</scope>
    <source>
        <strain evidence="3">ZL_2023a</strain>
    </source>
</reference>
<feature type="transmembrane region" description="Helical" evidence="2">
    <location>
        <begin position="32"/>
        <end position="51"/>
    </location>
</feature>
<keyword evidence="2" id="KW-0472">Membrane</keyword>
<comment type="caution">
    <text evidence="3">The sequence shown here is derived from an EMBL/GenBank/DDBJ whole genome shotgun (WGS) entry which is preliminary data.</text>
</comment>
<protein>
    <submittedName>
        <fullName evidence="3">Uncharacterized protein</fullName>
    </submittedName>
</protein>
<accession>A0AAW0WUG5</accession>
<keyword evidence="4" id="KW-1185">Reference proteome</keyword>
<name>A0AAW0WUG5_CHEQU</name>